<name>K6WZM6_9MICO</name>
<feature type="transmembrane region" description="Helical" evidence="2">
    <location>
        <begin position="351"/>
        <end position="370"/>
    </location>
</feature>
<dbReference type="EMBL" id="BAHD01000074">
    <property type="protein sequence ID" value="GAB97572.1"/>
    <property type="molecule type" value="Genomic_DNA"/>
</dbReference>
<keyword evidence="2" id="KW-1133">Transmembrane helix</keyword>
<sequence length="594" mass="62078">MRFERVGGAALGLAAVLGMVLFGVAIWRTSYGLDRTDEGMYLLQAAHPQDDPATVLLFGYLLHPLHALGTGNIFGFRQFGLVTTFMLSASLMGHVARVGGAGRVAQVAARFAGGGGAALSVAWFPQTPSYNTVALWGCLVVGIGLAGALADPGDASTRTRRRPRRPAWATGPHWTTGCWWALIGLGIVLAGIGKPTSAIATLVVVLVVVLAVGRRAQSVAPAGLGLLAGLALGALAFLLLCLAVAGRAPVQLLQTVRAGVESVRLLGGHDRLLRLDPLDPAAWPAVVGVGPGTAAVLQVMLLVPLATLIVLTVRVARTRAATARGASGRGPMLSVADTSSSDDAHRARRPAPPVPVVLALLVLPACYALGTNTNLWQQMGRAGSLWLAALVLVCATVPHSVRVDSRRARASWVARIGLTVLAVTVLVGAVTMTGRDSYYRYPPPTQDTVSARVNPSMYQLRLTPQDARDSSAIVAAAPYVAGRDILDVTGASPGYIYQLGGRALGSSWLIGGYPGSEQAAAHAMSLVECHRIGTALVLDSPDSPRAIPGLLPALGLNPERDYRPILQFRHNLGWHVRLLEPLPSAADALRCPGN</sequence>
<feature type="transmembrane region" description="Helical" evidence="2">
    <location>
        <begin position="7"/>
        <end position="27"/>
    </location>
</feature>
<feature type="transmembrane region" description="Helical" evidence="2">
    <location>
        <begin position="130"/>
        <end position="150"/>
    </location>
</feature>
<evidence type="ECO:0000256" key="2">
    <source>
        <dbReference type="SAM" id="Phobius"/>
    </source>
</evidence>
<dbReference type="OrthoDB" id="8914038at2"/>
<reference evidence="3 4" key="1">
    <citation type="submission" date="2012-08" db="EMBL/GenBank/DDBJ databases">
        <title>Whole genome shotgun sequence of Kineosphaera limosa NBRC 100340.</title>
        <authorList>
            <person name="Yoshida I."/>
            <person name="Isaki S."/>
            <person name="Hosoyama A."/>
            <person name="Tsuchikane K."/>
            <person name="Katsumata H."/>
            <person name="Ando Y."/>
            <person name="Ohji S."/>
            <person name="Hamada M."/>
            <person name="Tamura T."/>
            <person name="Yamazoe A."/>
            <person name="Yamazaki S."/>
            <person name="Fujita N."/>
        </authorList>
    </citation>
    <scope>NUCLEOTIDE SEQUENCE [LARGE SCALE GENOMIC DNA]</scope>
    <source>
        <strain evidence="3 4">NBRC 100340</strain>
    </source>
</reference>
<feature type="transmembrane region" description="Helical" evidence="2">
    <location>
        <begin position="382"/>
        <end position="401"/>
    </location>
</feature>
<evidence type="ECO:0000256" key="1">
    <source>
        <dbReference type="SAM" id="MobiDB-lite"/>
    </source>
</evidence>
<protein>
    <recommendedName>
        <fullName evidence="5">Glycosyltransferase RgtA/B/C/D-like domain-containing protein</fullName>
    </recommendedName>
</protein>
<evidence type="ECO:0000313" key="4">
    <source>
        <dbReference type="Proteomes" id="UP000008366"/>
    </source>
</evidence>
<dbReference type="eggNOG" id="ENOG5032Q9S">
    <property type="taxonomic scope" value="Bacteria"/>
</dbReference>
<feature type="transmembrane region" description="Helical" evidence="2">
    <location>
        <begin position="281"/>
        <end position="311"/>
    </location>
</feature>
<comment type="caution">
    <text evidence="3">The sequence shown here is derived from an EMBL/GenBank/DDBJ whole genome shotgun (WGS) entry which is preliminary data.</text>
</comment>
<evidence type="ECO:0000313" key="3">
    <source>
        <dbReference type="EMBL" id="GAB97572.1"/>
    </source>
</evidence>
<keyword evidence="4" id="KW-1185">Reference proteome</keyword>
<gene>
    <name evidence="3" type="ORF">KILIM_074_00210</name>
</gene>
<organism evidence="3 4">
    <name type="scientific">Kineosphaera limosa NBRC 100340</name>
    <dbReference type="NCBI Taxonomy" id="1184609"/>
    <lineage>
        <taxon>Bacteria</taxon>
        <taxon>Bacillati</taxon>
        <taxon>Actinomycetota</taxon>
        <taxon>Actinomycetes</taxon>
        <taxon>Micrococcales</taxon>
        <taxon>Dermatophilaceae</taxon>
        <taxon>Kineosphaera</taxon>
    </lineage>
</organism>
<feature type="transmembrane region" description="Helical" evidence="2">
    <location>
        <begin position="107"/>
        <end position="124"/>
    </location>
</feature>
<proteinExistence type="predicted"/>
<feature type="transmembrane region" description="Helical" evidence="2">
    <location>
        <begin position="74"/>
        <end position="95"/>
    </location>
</feature>
<feature type="transmembrane region" description="Helical" evidence="2">
    <location>
        <begin position="224"/>
        <end position="245"/>
    </location>
</feature>
<accession>K6WZM6</accession>
<feature type="transmembrane region" description="Helical" evidence="2">
    <location>
        <begin position="171"/>
        <end position="190"/>
    </location>
</feature>
<keyword evidence="2" id="KW-0472">Membrane</keyword>
<dbReference type="STRING" id="1184609.KILIM_074_00210"/>
<feature type="region of interest" description="Disordered" evidence="1">
    <location>
        <begin position="326"/>
        <end position="348"/>
    </location>
</feature>
<dbReference type="RefSeq" id="WP_006594104.1">
    <property type="nucleotide sequence ID" value="NZ_BAHD01000074.1"/>
</dbReference>
<dbReference type="Proteomes" id="UP000008366">
    <property type="component" value="Unassembled WGS sequence"/>
</dbReference>
<feature type="transmembrane region" description="Helical" evidence="2">
    <location>
        <begin position="413"/>
        <end position="432"/>
    </location>
</feature>
<keyword evidence="2" id="KW-0812">Transmembrane</keyword>
<evidence type="ECO:0008006" key="5">
    <source>
        <dbReference type="Google" id="ProtNLM"/>
    </source>
</evidence>
<dbReference type="AlphaFoldDB" id="K6WZM6"/>
<feature type="transmembrane region" description="Helical" evidence="2">
    <location>
        <begin position="196"/>
        <end position="212"/>
    </location>
</feature>